<organism evidence="3 4">
    <name type="scientific">Serratia ficaria</name>
    <dbReference type="NCBI Taxonomy" id="61651"/>
    <lineage>
        <taxon>Bacteria</taxon>
        <taxon>Pseudomonadati</taxon>
        <taxon>Pseudomonadota</taxon>
        <taxon>Gammaproteobacteria</taxon>
        <taxon>Enterobacterales</taxon>
        <taxon>Yersiniaceae</taxon>
        <taxon>Serratia</taxon>
    </lineage>
</organism>
<dbReference type="KEGG" id="sfj:SAMEA4384070_0355"/>
<keyword evidence="4" id="KW-1185">Reference proteome</keyword>
<evidence type="ECO:0000313" key="4">
    <source>
        <dbReference type="Proteomes" id="UP000215134"/>
    </source>
</evidence>
<dbReference type="InterPro" id="IPR008258">
    <property type="entry name" value="Transglycosylase_SLT_dom_1"/>
</dbReference>
<sequence>MDTRRVLTRGLLPLFALLSVLAGGAVHAATQQVPSGYREVALRHGVPPESLYSVALAETSMAPKSIVSVTRGAGPAPDVERPWPWTINVAGKGYRYASRLQAWEALQRFLKTHPRKRIDVGIAQVNLGWNGHHFTSTWEAFDPYTNLNAAAAILRECYDRNPGSWLVAAGCYHHPAGGAPAARYKSIVSGKLARLNGRASAPVRVTSTTPVPTALPAQTVALTWIEPRSQ</sequence>
<dbReference type="InterPro" id="IPR023346">
    <property type="entry name" value="Lysozyme-like_dom_sf"/>
</dbReference>
<evidence type="ECO:0000313" key="3">
    <source>
        <dbReference type="EMBL" id="SNV83884.1"/>
    </source>
</evidence>
<feature type="domain" description="Transglycosylase SLT" evidence="2">
    <location>
        <begin position="40"/>
        <end position="174"/>
    </location>
</feature>
<feature type="chain" id="PRO_5012986621" evidence="1">
    <location>
        <begin position="29"/>
        <end position="230"/>
    </location>
</feature>
<gene>
    <name evidence="3" type="ORF">SAMEA4384070_00355</name>
</gene>
<accession>A0A240AL99</accession>
<reference evidence="3 4" key="1">
    <citation type="submission" date="2017-06" db="EMBL/GenBank/DDBJ databases">
        <authorList>
            <consortium name="Pathogen Informatics"/>
        </authorList>
    </citation>
    <scope>NUCLEOTIDE SEQUENCE [LARGE SCALE GENOMIC DNA]</scope>
    <source>
        <strain evidence="3 4">NCTC12148</strain>
    </source>
</reference>
<dbReference type="AlphaFoldDB" id="A0A240AL99"/>
<evidence type="ECO:0000256" key="1">
    <source>
        <dbReference type="SAM" id="SignalP"/>
    </source>
</evidence>
<dbReference type="OrthoDB" id="5945995at2"/>
<feature type="signal peptide" evidence="1">
    <location>
        <begin position="1"/>
        <end position="28"/>
    </location>
</feature>
<name>A0A240AL99_SERFI</name>
<dbReference type="Proteomes" id="UP000215134">
    <property type="component" value="Chromosome 1"/>
</dbReference>
<dbReference type="Pfam" id="PF01464">
    <property type="entry name" value="SLT"/>
    <property type="match status" value="1"/>
</dbReference>
<dbReference type="GeneID" id="75025544"/>
<dbReference type="Gene3D" id="1.10.530.10">
    <property type="match status" value="1"/>
</dbReference>
<dbReference type="RefSeq" id="WP_095095255.1">
    <property type="nucleotide sequence ID" value="NZ_CAMIQD010000003.1"/>
</dbReference>
<proteinExistence type="predicted"/>
<evidence type="ECO:0000259" key="2">
    <source>
        <dbReference type="Pfam" id="PF01464"/>
    </source>
</evidence>
<dbReference type="EMBL" id="LT906479">
    <property type="protein sequence ID" value="SNV83884.1"/>
    <property type="molecule type" value="Genomic_DNA"/>
</dbReference>
<keyword evidence="1" id="KW-0732">Signal</keyword>
<dbReference type="SUPFAM" id="SSF53955">
    <property type="entry name" value="Lysozyme-like"/>
    <property type="match status" value="1"/>
</dbReference>
<protein>
    <submittedName>
        <fullName evidence="3">Transglycosylase SLT domain</fullName>
    </submittedName>
</protein>